<gene>
    <name evidence="2" type="ORF">ABVK25_011009</name>
</gene>
<dbReference type="EMBL" id="JBHFEH010000081">
    <property type="protein sequence ID" value="KAL2048757.1"/>
    <property type="molecule type" value="Genomic_DNA"/>
</dbReference>
<evidence type="ECO:0000313" key="2">
    <source>
        <dbReference type="EMBL" id="KAL2048757.1"/>
    </source>
</evidence>
<evidence type="ECO:0000256" key="1">
    <source>
        <dbReference type="SAM" id="MobiDB-lite"/>
    </source>
</evidence>
<accession>A0ABR4ASS6</accession>
<reference evidence="2 3" key="1">
    <citation type="submission" date="2024-09" db="EMBL/GenBank/DDBJ databases">
        <title>Rethinking Asexuality: The Enigmatic Case of Functional Sexual Genes in Lepraria (Stereocaulaceae).</title>
        <authorList>
            <person name="Doellman M."/>
            <person name="Sun Y."/>
            <person name="Barcenas-Pena A."/>
            <person name="Lumbsch H.T."/>
            <person name="Grewe F."/>
        </authorList>
    </citation>
    <scope>NUCLEOTIDE SEQUENCE [LARGE SCALE GENOMIC DNA]</scope>
    <source>
        <strain evidence="2 3">Grewe 0041</strain>
    </source>
</reference>
<protein>
    <submittedName>
        <fullName evidence="2">Uncharacterized protein</fullName>
    </submittedName>
</protein>
<name>A0ABR4ASS6_9LECA</name>
<organism evidence="2 3">
    <name type="scientific">Lepraria finkii</name>
    <dbReference type="NCBI Taxonomy" id="1340010"/>
    <lineage>
        <taxon>Eukaryota</taxon>
        <taxon>Fungi</taxon>
        <taxon>Dikarya</taxon>
        <taxon>Ascomycota</taxon>
        <taxon>Pezizomycotina</taxon>
        <taxon>Lecanoromycetes</taxon>
        <taxon>OSLEUM clade</taxon>
        <taxon>Lecanoromycetidae</taxon>
        <taxon>Lecanorales</taxon>
        <taxon>Lecanorineae</taxon>
        <taxon>Stereocaulaceae</taxon>
        <taxon>Lepraria</taxon>
    </lineage>
</organism>
<keyword evidence="3" id="KW-1185">Reference proteome</keyword>
<feature type="compositionally biased region" description="Basic and acidic residues" evidence="1">
    <location>
        <begin position="46"/>
        <end position="56"/>
    </location>
</feature>
<feature type="region of interest" description="Disordered" evidence="1">
    <location>
        <begin position="42"/>
        <end position="96"/>
    </location>
</feature>
<dbReference type="Proteomes" id="UP001590951">
    <property type="component" value="Unassembled WGS sequence"/>
</dbReference>
<comment type="caution">
    <text evidence="2">The sequence shown here is derived from an EMBL/GenBank/DDBJ whole genome shotgun (WGS) entry which is preliminary data.</text>
</comment>
<proteinExistence type="predicted"/>
<sequence>MLTPNALSKQNPLRHGLSPLLSIIRTTSIPNTLDSKKIANCSARNSSHENKMEERSPSPISFDQTLEHNASPTHTIPATPVFTQNRNPNNMDGEKSLSGIAVTHNRSPPRRYFAVPRSSQSRITKHKMKRKEVFHRYAIRIWILQ</sequence>
<feature type="compositionally biased region" description="Polar residues" evidence="1">
    <location>
        <begin position="58"/>
        <end position="90"/>
    </location>
</feature>
<evidence type="ECO:0000313" key="3">
    <source>
        <dbReference type="Proteomes" id="UP001590951"/>
    </source>
</evidence>